<protein>
    <submittedName>
        <fullName evidence="5">PepSY domain-containing protein</fullName>
    </submittedName>
</protein>
<evidence type="ECO:0000256" key="1">
    <source>
        <dbReference type="SAM" id="MobiDB-lite"/>
    </source>
</evidence>
<dbReference type="InterPro" id="IPR012854">
    <property type="entry name" value="Cu_amine_oxidase-like_N"/>
</dbReference>
<dbReference type="Pfam" id="PF03413">
    <property type="entry name" value="PepSY"/>
    <property type="match status" value="3"/>
</dbReference>
<dbReference type="Gene3D" id="3.10.450.40">
    <property type="match status" value="3"/>
</dbReference>
<evidence type="ECO:0000259" key="4">
    <source>
        <dbReference type="Pfam" id="PF07833"/>
    </source>
</evidence>
<dbReference type="Pfam" id="PF07833">
    <property type="entry name" value="Cu_amine_oxidN1"/>
    <property type="match status" value="1"/>
</dbReference>
<feature type="region of interest" description="Disordered" evidence="1">
    <location>
        <begin position="191"/>
        <end position="215"/>
    </location>
</feature>
<keyword evidence="2" id="KW-0732">Signal</keyword>
<name>A0A9D1JTZ5_9FIRM</name>
<dbReference type="AlphaFoldDB" id="A0A9D1JTZ5"/>
<feature type="signal peptide" evidence="2">
    <location>
        <begin position="1"/>
        <end position="30"/>
    </location>
</feature>
<feature type="domain" description="PepSY" evidence="3">
    <location>
        <begin position="384"/>
        <end position="444"/>
    </location>
</feature>
<dbReference type="InterPro" id="IPR025711">
    <property type="entry name" value="PepSY"/>
</dbReference>
<organism evidence="5 6">
    <name type="scientific">Candidatus Avoscillospira avistercoris</name>
    <dbReference type="NCBI Taxonomy" id="2840707"/>
    <lineage>
        <taxon>Bacteria</taxon>
        <taxon>Bacillati</taxon>
        <taxon>Bacillota</taxon>
        <taxon>Clostridia</taxon>
        <taxon>Eubacteriales</taxon>
        <taxon>Oscillospiraceae</taxon>
        <taxon>Oscillospiraceae incertae sedis</taxon>
        <taxon>Candidatus Avoscillospira</taxon>
    </lineage>
</organism>
<sequence length="451" mass="48956">MKQHRTIFRRLAPAALAVTLLMTSATPALAVTYGNAQVMPNRTIVVDGVARTFYAINGQEVHPISYGGTTYLPVRSIGELMNKNVDWNNDTKTITLTSPRTAGAATGTPDVNPQESTVSVSLRDDFTIIVDGVTQQFYDAGGNRVYPLLHNGVTYLPIRAVGELMGKVVSWDNNTQTVTISGNVDSSGNLVTDADSFGPGSGSTGSTGNTGNTGNTGSTSYISAETAKAKALAHAGLSASQVTFVRAYPDWDDGRYVYDVEFYTSDYKEYDYEIDANTGAVLSFDYDADHYTRPSQPSTGTTISAETAKSKALAHAGLSASQVTFVRATLDWDDGRSVYDVEFYTSDYKEYDYEIDANTGAVLSFDYDADHYTRPTQPSTGTDIGLEKAKSIALGQVSGASSSHIRQAKRDYDDGRLEYDVKIVYNNYEYEFEIDGTSGTILSRDVESIWD</sequence>
<evidence type="ECO:0000259" key="3">
    <source>
        <dbReference type="Pfam" id="PF03413"/>
    </source>
</evidence>
<dbReference type="InterPro" id="IPR036582">
    <property type="entry name" value="Mao_N_sf"/>
</dbReference>
<evidence type="ECO:0000313" key="6">
    <source>
        <dbReference type="Proteomes" id="UP000886741"/>
    </source>
</evidence>
<dbReference type="Gene3D" id="3.30.457.10">
    <property type="entry name" value="Copper amine oxidase-like, N-terminal domain"/>
    <property type="match status" value="1"/>
</dbReference>
<evidence type="ECO:0000256" key="2">
    <source>
        <dbReference type="SAM" id="SignalP"/>
    </source>
</evidence>
<feature type="domain" description="PepSY" evidence="3">
    <location>
        <begin position="222"/>
        <end position="283"/>
    </location>
</feature>
<reference evidence="5" key="2">
    <citation type="journal article" date="2021" name="PeerJ">
        <title>Extensive microbial diversity within the chicken gut microbiome revealed by metagenomics and culture.</title>
        <authorList>
            <person name="Gilroy R."/>
            <person name="Ravi A."/>
            <person name="Getino M."/>
            <person name="Pursley I."/>
            <person name="Horton D.L."/>
            <person name="Alikhan N.F."/>
            <person name="Baker D."/>
            <person name="Gharbi K."/>
            <person name="Hall N."/>
            <person name="Watson M."/>
            <person name="Adriaenssens E.M."/>
            <person name="Foster-Nyarko E."/>
            <person name="Jarju S."/>
            <person name="Secka A."/>
            <person name="Antonio M."/>
            <person name="Oren A."/>
            <person name="Chaudhuri R.R."/>
            <person name="La Ragione R."/>
            <person name="Hildebrand F."/>
            <person name="Pallen M.J."/>
        </authorList>
    </citation>
    <scope>NUCLEOTIDE SEQUENCE</scope>
    <source>
        <strain evidence="5">ChiBcec16-1751</strain>
    </source>
</reference>
<proteinExistence type="predicted"/>
<dbReference type="SUPFAM" id="SSF55383">
    <property type="entry name" value="Copper amine oxidase, domain N"/>
    <property type="match status" value="2"/>
</dbReference>
<feature type="domain" description="PepSY" evidence="3">
    <location>
        <begin position="303"/>
        <end position="364"/>
    </location>
</feature>
<dbReference type="Proteomes" id="UP000886741">
    <property type="component" value="Unassembled WGS sequence"/>
</dbReference>
<feature type="compositionally biased region" description="Low complexity" evidence="1">
    <location>
        <begin position="206"/>
        <end position="215"/>
    </location>
</feature>
<evidence type="ECO:0000313" key="5">
    <source>
        <dbReference type="EMBL" id="HIS65243.1"/>
    </source>
</evidence>
<comment type="caution">
    <text evidence="5">The sequence shown here is derived from an EMBL/GenBank/DDBJ whole genome shotgun (WGS) entry which is preliminary data.</text>
</comment>
<gene>
    <name evidence="5" type="ORF">IAA83_07740</name>
</gene>
<feature type="chain" id="PRO_5038909237" evidence="2">
    <location>
        <begin position="31"/>
        <end position="451"/>
    </location>
</feature>
<reference evidence="5" key="1">
    <citation type="submission" date="2020-10" db="EMBL/GenBank/DDBJ databases">
        <authorList>
            <person name="Gilroy R."/>
        </authorList>
    </citation>
    <scope>NUCLEOTIDE SEQUENCE</scope>
    <source>
        <strain evidence="5">ChiBcec16-1751</strain>
    </source>
</reference>
<accession>A0A9D1JTZ5</accession>
<feature type="domain" description="Copper amine oxidase-like N-terminal" evidence="4">
    <location>
        <begin position="59"/>
        <end position="180"/>
    </location>
</feature>
<dbReference type="EMBL" id="DVJJ01000118">
    <property type="protein sequence ID" value="HIS65243.1"/>
    <property type="molecule type" value="Genomic_DNA"/>
</dbReference>